<keyword evidence="11" id="KW-1185">Reference proteome</keyword>
<evidence type="ECO:0000259" key="9">
    <source>
        <dbReference type="Pfam" id="PF01529"/>
    </source>
</evidence>
<evidence type="ECO:0000256" key="3">
    <source>
        <dbReference type="ARBA" id="ARBA00022692"/>
    </source>
</evidence>
<feature type="transmembrane region" description="Helical" evidence="7">
    <location>
        <begin position="166"/>
        <end position="187"/>
    </location>
</feature>
<feature type="transmembrane region" description="Helical" evidence="7">
    <location>
        <begin position="48"/>
        <end position="66"/>
    </location>
</feature>
<keyword evidence="4 7" id="KW-1133">Transmembrane helix</keyword>
<comment type="catalytic activity">
    <reaction evidence="7">
        <text>L-cysteinyl-[protein] + hexadecanoyl-CoA = S-hexadecanoyl-L-cysteinyl-[protein] + CoA</text>
        <dbReference type="Rhea" id="RHEA:36683"/>
        <dbReference type="Rhea" id="RHEA-COMP:10131"/>
        <dbReference type="Rhea" id="RHEA-COMP:11032"/>
        <dbReference type="ChEBI" id="CHEBI:29950"/>
        <dbReference type="ChEBI" id="CHEBI:57287"/>
        <dbReference type="ChEBI" id="CHEBI:57379"/>
        <dbReference type="ChEBI" id="CHEBI:74151"/>
        <dbReference type="EC" id="2.3.1.225"/>
    </reaction>
</comment>
<dbReference type="PANTHER" id="PTHR22883">
    <property type="entry name" value="ZINC FINGER DHHC DOMAIN CONTAINING PROTEIN"/>
    <property type="match status" value="1"/>
</dbReference>
<dbReference type="RefSeq" id="XP_019859571.1">
    <property type="nucleotide sequence ID" value="XM_020004012.1"/>
</dbReference>
<evidence type="ECO:0000256" key="7">
    <source>
        <dbReference type="RuleBase" id="RU079119"/>
    </source>
</evidence>
<keyword evidence="3 7" id="KW-0812">Transmembrane</keyword>
<evidence type="ECO:0000256" key="6">
    <source>
        <dbReference type="ARBA" id="ARBA00023315"/>
    </source>
</evidence>
<comment type="similarity">
    <text evidence="7">Belongs to the DHHC palmitoyltransferase family.</text>
</comment>
<dbReference type="GO" id="GO:0016020">
    <property type="term" value="C:membrane"/>
    <property type="evidence" value="ECO:0007669"/>
    <property type="project" value="UniProtKB-SubCell"/>
</dbReference>
<sequence>MFRYNDTSGVFAYILSLFITVYTDTVTVYVVLEHGAEDEGMGRKIVCWVFHFFCLLTFIAHTRASFTNPGYVTKKNLNIDFKEHREKEEEMRRQERDKKKKRKKKEKEKEEKPFELQLTEWTVCTKCESYRPPRAHHCKHCNRCVRRMDHHCHWINNCVGIHNYKFFFLFVCYSEVLVIGAGLSLIWDWRRHKEVPDDTLDRVLTFGLFIIDALFTFFVNGMLISQILAVLCNRTFVEVKRYGRPVGKPKESKMSLITAVCGRGPMWLWCLPFTKARIPDPIPPSDIALNQFIV</sequence>
<evidence type="ECO:0000256" key="8">
    <source>
        <dbReference type="SAM" id="Coils"/>
    </source>
</evidence>
<keyword evidence="8" id="KW-0175">Coiled coil</keyword>
<evidence type="ECO:0000256" key="1">
    <source>
        <dbReference type="ARBA" id="ARBA00004141"/>
    </source>
</evidence>
<comment type="subcellular location">
    <subcellularLocation>
        <location evidence="1">Membrane</location>
        <topology evidence="1">Multi-pass membrane protein</topology>
    </subcellularLocation>
</comment>
<reference evidence="10" key="2">
    <citation type="submission" date="2024-06" db="UniProtKB">
        <authorList>
            <consortium name="EnsemblMetazoa"/>
        </authorList>
    </citation>
    <scope>IDENTIFICATION</scope>
</reference>
<dbReference type="GeneID" id="109587793"/>
<dbReference type="KEGG" id="aqu:109587793"/>
<name>A0AAN0JRT3_AMPQE</name>
<evidence type="ECO:0000256" key="5">
    <source>
        <dbReference type="ARBA" id="ARBA00023136"/>
    </source>
</evidence>
<proteinExistence type="inferred from homology"/>
<dbReference type="Proteomes" id="UP000007879">
    <property type="component" value="Unassembled WGS sequence"/>
</dbReference>
<evidence type="ECO:0000256" key="4">
    <source>
        <dbReference type="ARBA" id="ARBA00022989"/>
    </source>
</evidence>
<evidence type="ECO:0000256" key="2">
    <source>
        <dbReference type="ARBA" id="ARBA00022679"/>
    </source>
</evidence>
<keyword evidence="5 7" id="KW-0472">Membrane</keyword>
<dbReference type="EnsemblMetazoa" id="XM_020004012.1">
    <property type="protein sequence ID" value="XP_019859571.1"/>
    <property type="gene ID" value="LOC109587793"/>
</dbReference>
<keyword evidence="2 7" id="KW-0808">Transferase</keyword>
<dbReference type="GO" id="GO:0006612">
    <property type="term" value="P:protein targeting to membrane"/>
    <property type="evidence" value="ECO:0007669"/>
    <property type="project" value="TreeGrafter"/>
</dbReference>
<reference evidence="11" key="1">
    <citation type="journal article" date="2010" name="Nature">
        <title>The Amphimedon queenslandica genome and the evolution of animal complexity.</title>
        <authorList>
            <person name="Srivastava M."/>
            <person name="Simakov O."/>
            <person name="Chapman J."/>
            <person name="Fahey B."/>
            <person name="Gauthier M.E."/>
            <person name="Mitros T."/>
            <person name="Richards G.S."/>
            <person name="Conaco C."/>
            <person name="Dacre M."/>
            <person name="Hellsten U."/>
            <person name="Larroux C."/>
            <person name="Putnam N.H."/>
            <person name="Stanke M."/>
            <person name="Adamska M."/>
            <person name="Darling A."/>
            <person name="Degnan S.M."/>
            <person name="Oakley T.H."/>
            <person name="Plachetzki D.C."/>
            <person name="Zhai Y."/>
            <person name="Adamski M."/>
            <person name="Calcino A."/>
            <person name="Cummins S.F."/>
            <person name="Goodstein D.M."/>
            <person name="Harris C."/>
            <person name="Jackson D.J."/>
            <person name="Leys S.P."/>
            <person name="Shu S."/>
            <person name="Woodcroft B.J."/>
            <person name="Vervoort M."/>
            <person name="Kosik K.S."/>
            <person name="Manning G."/>
            <person name="Degnan B.M."/>
            <person name="Rokhsar D.S."/>
        </authorList>
    </citation>
    <scope>NUCLEOTIDE SEQUENCE [LARGE SCALE GENOMIC DNA]</scope>
</reference>
<keyword evidence="6 7" id="KW-0012">Acyltransferase</keyword>
<dbReference type="AlphaFoldDB" id="A0AAN0JRT3"/>
<dbReference type="InterPro" id="IPR001594">
    <property type="entry name" value="Palmitoyltrfase_DHHC"/>
</dbReference>
<dbReference type="GO" id="GO:0005794">
    <property type="term" value="C:Golgi apparatus"/>
    <property type="evidence" value="ECO:0007669"/>
    <property type="project" value="TreeGrafter"/>
</dbReference>
<feature type="domain" description="Palmitoyltransferase DHHC" evidence="9">
    <location>
        <begin position="120"/>
        <end position="238"/>
    </location>
</feature>
<evidence type="ECO:0000313" key="10">
    <source>
        <dbReference type="EnsemblMetazoa" id="XP_019859571.1"/>
    </source>
</evidence>
<feature type="transmembrane region" description="Helical" evidence="7">
    <location>
        <begin position="207"/>
        <end position="231"/>
    </location>
</feature>
<comment type="domain">
    <text evidence="7">The DHHC domain is required for palmitoyltransferase activity.</text>
</comment>
<dbReference type="GO" id="GO:0019706">
    <property type="term" value="F:protein-cysteine S-palmitoyltransferase activity"/>
    <property type="evidence" value="ECO:0007669"/>
    <property type="project" value="UniProtKB-EC"/>
</dbReference>
<feature type="coiled-coil region" evidence="8">
    <location>
        <begin position="74"/>
        <end position="111"/>
    </location>
</feature>
<dbReference type="Pfam" id="PF01529">
    <property type="entry name" value="DHHC"/>
    <property type="match status" value="1"/>
</dbReference>
<dbReference type="GO" id="GO:0005783">
    <property type="term" value="C:endoplasmic reticulum"/>
    <property type="evidence" value="ECO:0007669"/>
    <property type="project" value="TreeGrafter"/>
</dbReference>
<dbReference type="PANTHER" id="PTHR22883:SF405">
    <property type="entry name" value="PALMITOYLTRANSFERASE"/>
    <property type="match status" value="1"/>
</dbReference>
<dbReference type="InterPro" id="IPR039859">
    <property type="entry name" value="PFA4/ZDH16/20/ERF2-like"/>
</dbReference>
<dbReference type="EC" id="2.3.1.225" evidence="7"/>
<accession>A0AAN0JRT3</accession>
<protein>
    <recommendedName>
        <fullName evidence="7">Palmitoyltransferase</fullName>
        <ecNumber evidence="7">2.3.1.225</ecNumber>
    </recommendedName>
</protein>
<organism evidence="10 11">
    <name type="scientific">Amphimedon queenslandica</name>
    <name type="common">Sponge</name>
    <dbReference type="NCBI Taxonomy" id="400682"/>
    <lineage>
        <taxon>Eukaryota</taxon>
        <taxon>Metazoa</taxon>
        <taxon>Porifera</taxon>
        <taxon>Demospongiae</taxon>
        <taxon>Heteroscleromorpha</taxon>
        <taxon>Haplosclerida</taxon>
        <taxon>Niphatidae</taxon>
        <taxon>Amphimedon</taxon>
    </lineage>
</organism>
<evidence type="ECO:0000313" key="11">
    <source>
        <dbReference type="Proteomes" id="UP000007879"/>
    </source>
</evidence>
<dbReference type="PROSITE" id="PS50216">
    <property type="entry name" value="DHHC"/>
    <property type="match status" value="1"/>
</dbReference>
<feature type="transmembrane region" description="Helical" evidence="7">
    <location>
        <begin position="12"/>
        <end position="32"/>
    </location>
</feature>